<name>A0A1H0J4I8_9ACTN</name>
<gene>
    <name evidence="2" type="ORF">SAMN05660199_01864</name>
</gene>
<sequence length="210" mass="20676">MSSTAVALPRIPVTPTTGRRRAPATVLASGALAVVQAVGLLALGLTSLDAVWGDGLRPPGVLVAGTLLGLAGWVVLVAAGGASLVDGAGNRLLVSVSVGELVLLGVLAVGGVADGVRQVDLGGQTFSLSALAVTAAVLPLVKLLLGTSPAAGDWTATTRRPVRVPRPPAAHRRARAVTLAVIALALVTVSLTGQPAPAGTATTNVVDTAH</sequence>
<evidence type="ECO:0000256" key="1">
    <source>
        <dbReference type="SAM" id="Phobius"/>
    </source>
</evidence>
<feature type="transmembrane region" description="Helical" evidence="1">
    <location>
        <begin position="60"/>
        <end position="85"/>
    </location>
</feature>
<organism evidence="2 3">
    <name type="scientific">Klenkia soli</name>
    <dbReference type="NCBI Taxonomy" id="1052260"/>
    <lineage>
        <taxon>Bacteria</taxon>
        <taxon>Bacillati</taxon>
        <taxon>Actinomycetota</taxon>
        <taxon>Actinomycetes</taxon>
        <taxon>Geodermatophilales</taxon>
        <taxon>Geodermatophilaceae</taxon>
        <taxon>Klenkia</taxon>
    </lineage>
</organism>
<feature type="transmembrane region" description="Helical" evidence="1">
    <location>
        <begin position="176"/>
        <end position="193"/>
    </location>
</feature>
<feature type="transmembrane region" description="Helical" evidence="1">
    <location>
        <begin position="125"/>
        <end position="145"/>
    </location>
</feature>
<accession>A0A1H0J4I8</accession>
<dbReference type="RefSeq" id="WP_091243690.1">
    <property type="nucleotide sequence ID" value="NZ_FNIR01000005.1"/>
</dbReference>
<dbReference type="STRING" id="1052260.SAMN05660199_01864"/>
<dbReference type="EMBL" id="FNIR01000005">
    <property type="protein sequence ID" value="SDO38626.1"/>
    <property type="molecule type" value="Genomic_DNA"/>
</dbReference>
<keyword evidence="1" id="KW-0472">Membrane</keyword>
<feature type="transmembrane region" description="Helical" evidence="1">
    <location>
        <begin position="92"/>
        <end position="113"/>
    </location>
</feature>
<proteinExistence type="predicted"/>
<dbReference type="AlphaFoldDB" id="A0A1H0J4I8"/>
<feature type="transmembrane region" description="Helical" evidence="1">
    <location>
        <begin position="26"/>
        <end position="48"/>
    </location>
</feature>
<reference evidence="3" key="1">
    <citation type="submission" date="2016-10" db="EMBL/GenBank/DDBJ databases">
        <authorList>
            <person name="Varghese N."/>
            <person name="Submissions S."/>
        </authorList>
    </citation>
    <scope>NUCLEOTIDE SEQUENCE [LARGE SCALE GENOMIC DNA]</scope>
    <source>
        <strain evidence="3">DSM 45843</strain>
    </source>
</reference>
<keyword evidence="1" id="KW-1133">Transmembrane helix</keyword>
<dbReference type="Proteomes" id="UP000199088">
    <property type="component" value="Unassembled WGS sequence"/>
</dbReference>
<evidence type="ECO:0000313" key="3">
    <source>
        <dbReference type="Proteomes" id="UP000199088"/>
    </source>
</evidence>
<keyword evidence="1" id="KW-0812">Transmembrane</keyword>
<keyword evidence="3" id="KW-1185">Reference proteome</keyword>
<protein>
    <submittedName>
        <fullName evidence="2">Uncharacterized protein</fullName>
    </submittedName>
</protein>
<evidence type="ECO:0000313" key="2">
    <source>
        <dbReference type="EMBL" id="SDO38626.1"/>
    </source>
</evidence>